<keyword evidence="2" id="KW-1185">Reference proteome</keyword>
<gene>
    <name evidence="1" type="ORF">ILEXP_LOCUS2391</name>
</gene>
<sequence>SVAFAKLAMHQDAADMLNEATRLEEKKQKAMSLFIFLLMYASFSESSSACLQLPASVRWRLLQDQRRIPVLQDY</sequence>
<protein>
    <submittedName>
        <fullName evidence="1">Uncharacterized protein</fullName>
    </submittedName>
</protein>
<dbReference type="AlphaFoldDB" id="A0ABC8QSQ5"/>
<organism evidence="1 2">
    <name type="scientific">Ilex paraguariensis</name>
    <name type="common">yerba mate</name>
    <dbReference type="NCBI Taxonomy" id="185542"/>
    <lineage>
        <taxon>Eukaryota</taxon>
        <taxon>Viridiplantae</taxon>
        <taxon>Streptophyta</taxon>
        <taxon>Embryophyta</taxon>
        <taxon>Tracheophyta</taxon>
        <taxon>Spermatophyta</taxon>
        <taxon>Magnoliopsida</taxon>
        <taxon>eudicotyledons</taxon>
        <taxon>Gunneridae</taxon>
        <taxon>Pentapetalae</taxon>
        <taxon>asterids</taxon>
        <taxon>campanulids</taxon>
        <taxon>Aquifoliales</taxon>
        <taxon>Aquifoliaceae</taxon>
        <taxon>Ilex</taxon>
    </lineage>
</organism>
<accession>A0ABC8QSQ5</accession>
<evidence type="ECO:0000313" key="2">
    <source>
        <dbReference type="Proteomes" id="UP001642360"/>
    </source>
</evidence>
<comment type="caution">
    <text evidence="1">The sequence shown here is derived from an EMBL/GenBank/DDBJ whole genome shotgun (WGS) entry which is preliminary data.</text>
</comment>
<name>A0ABC8QSQ5_9AQUA</name>
<proteinExistence type="predicted"/>
<dbReference type="EMBL" id="CAUOFW020000712">
    <property type="protein sequence ID" value="CAK9135442.1"/>
    <property type="molecule type" value="Genomic_DNA"/>
</dbReference>
<dbReference type="Proteomes" id="UP001642360">
    <property type="component" value="Unassembled WGS sequence"/>
</dbReference>
<reference evidence="1 2" key="1">
    <citation type="submission" date="2024-02" db="EMBL/GenBank/DDBJ databases">
        <authorList>
            <person name="Vignale AGUSTIN F."/>
            <person name="Sosa J E."/>
            <person name="Modenutti C."/>
        </authorList>
    </citation>
    <scope>NUCLEOTIDE SEQUENCE [LARGE SCALE GENOMIC DNA]</scope>
</reference>
<feature type="non-terminal residue" evidence="1">
    <location>
        <position position="1"/>
    </location>
</feature>
<evidence type="ECO:0000313" key="1">
    <source>
        <dbReference type="EMBL" id="CAK9135442.1"/>
    </source>
</evidence>